<dbReference type="EnsemblPlants" id="Kaladp0088s0065.1.v1.1">
    <property type="protein sequence ID" value="Kaladp0088s0065.1.v1.1.CDS.1"/>
    <property type="gene ID" value="Kaladp0088s0065.v1.1"/>
</dbReference>
<keyword evidence="3" id="KW-1185">Reference proteome</keyword>
<sequence>MSTRSIPHRVTRSPSPSPTLRRPLSLTFSLVSSSDLATLFERDEKGSPLDGFYFDR</sequence>
<feature type="compositionally biased region" description="Basic residues" evidence="1">
    <location>
        <begin position="1"/>
        <end position="11"/>
    </location>
</feature>
<dbReference type="Gramene" id="Kaladp0088s0065.1.v1.1">
    <property type="protein sequence ID" value="Kaladp0088s0065.1.v1.1.CDS.1"/>
    <property type="gene ID" value="Kaladp0088s0065.v1.1"/>
</dbReference>
<evidence type="ECO:0000256" key="1">
    <source>
        <dbReference type="SAM" id="MobiDB-lite"/>
    </source>
</evidence>
<dbReference type="Proteomes" id="UP000594263">
    <property type="component" value="Unplaced"/>
</dbReference>
<organism evidence="2 3">
    <name type="scientific">Kalanchoe fedtschenkoi</name>
    <name type="common">Lavender scallops</name>
    <name type="synonym">South American air plant</name>
    <dbReference type="NCBI Taxonomy" id="63787"/>
    <lineage>
        <taxon>Eukaryota</taxon>
        <taxon>Viridiplantae</taxon>
        <taxon>Streptophyta</taxon>
        <taxon>Embryophyta</taxon>
        <taxon>Tracheophyta</taxon>
        <taxon>Spermatophyta</taxon>
        <taxon>Magnoliopsida</taxon>
        <taxon>eudicotyledons</taxon>
        <taxon>Gunneridae</taxon>
        <taxon>Pentapetalae</taxon>
        <taxon>Saxifragales</taxon>
        <taxon>Crassulaceae</taxon>
        <taxon>Kalanchoe</taxon>
    </lineage>
</organism>
<protein>
    <submittedName>
        <fullName evidence="2">Uncharacterized protein</fullName>
    </submittedName>
</protein>
<reference evidence="2" key="1">
    <citation type="submission" date="2021-01" db="UniProtKB">
        <authorList>
            <consortium name="EnsemblPlants"/>
        </authorList>
    </citation>
    <scope>IDENTIFICATION</scope>
</reference>
<dbReference type="AlphaFoldDB" id="A0A7N0UVC4"/>
<name>A0A7N0UVC4_KALFE</name>
<evidence type="ECO:0000313" key="3">
    <source>
        <dbReference type="Proteomes" id="UP000594263"/>
    </source>
</evidence>
<accession>A0A7N0UVC4</accession>
<feature type="region of interest" description="Disordered" evidence="1">
    <location>
        <begin position="1"/>
        <end position="21"/>
    </location>
</feature>
<proteinExistence type="predicted"/>
<evidence type="ECO:0000313" key="2">
    <source>
        <dbReference type="EnsemblPlants" id="Kaladp0088s0065.1.v1.1.CDS.1"/>
    </source>
</evidence>
<feature type="compositionally biased region" description="Low complexity" evidence="1">
    <location>
        <begin position="12"/>
        <end position="21"/>
    </location>
</feature>